<organism evidence="1 2">
    <name type="scientific">Pseudoalteromonas haloplanktis</name>
    <name type="common">Alteromonas haloplanktis</name>
    <dbReference type="NCBI Taxonomy" id="228"/>
    <lineage>
        <taxon>Bacteria</taxon>
        <taxon>Pseudomonadati</taxon>
        <taxon>Pseudomonadota</taxon>
        <taxon>Gammaproteobacteria</taxon>
        <taxon>Alteromonadales</taxon>
        <taxon>Pseudoalteromonadaceae</taxon>
        <taxon>Pseudoalteromonas</taxon>
    </lineage>
</organism>
<dbReference type="Pfam" id="PF14198">
    <property type="entry name" value="TnpV"/>
    <property type="match status" value="1"/>
</dbReference>
<name>A0A9W4QWZ7_PSEHA</name>
<evidence type="ECO:0000313" key="2">
    <source>
        <dbReference type="Proteomes" id="UP001152447"/>
    </source>
</evidence>
<comment type="caution">
    <text evidence="1">The sequence shown here is derived from an EMBL/GenBank/DDBJ whole genome shotgun (WGS) entry which is preliminary data.</text>
</comment>
<dbReference type="Proteomes" id="UP001152447">
    <property type="component" value="Unassembled WGS sequence"/>
</dbReference>
<dbReference type="EMBL" id="CAMAPB010000018">
    <property type="protein sequence ID" value="CAH9056879.1"/>
    <property type="molecule type" value="Genomic_DNA"/>
</dbReference>
<evidence type="ECO:0000313" key="1">
    <source>
        <dbReference type="EMBL" id="CAH9056879.1"/>
    </source>
</evidence>
<gene>
    <name evidence="1" type="ORF">PSEHALCIP103_01544</name>
</gene>
<accession>A0A9W4QWZ7</accession>
<sequence>MTKLTSYGVILQHHLKNYCPILLKELLQKDQLESYTMEIQGKMEEMVNRIKRKMMEQFESTSDFIENSTALETINQEALMEAKILLFPPSE</sequence>
<dbReference type="RefSeq" id="WP_390897791.1">
    <property type="nucleotide sequence ID" value="NZ_CAMAPB010000018.1"/>
</dbReference>
<keyword evidence="2" id="KW-1185">Reference proteome</keyword>
<dbReference type="InterPro" id="IPR026989">
    <property type="entry name" value="TnpV"/>
</dbReference>
<proteinExistence type="predicted"/>
<protein>
    <submittedName>
        <fullName evidence="1">Uncharacterized protein</fullName>
    </submittedName>
</protein>
<dbReference type="AlphaFoldDB" id="A0A9W4QWZ7"/>
<reference evidence="1" key="1">
    <citation type="submission" date="2022-07" db="EMBL/GenBank/DDBJ databases">
        <authorList>
            <person name="Criscuolo A."/>
        </authorList>
    </citation>
    <scope>NUCLEOTIDE SEQUENCE</scope>
    <source>
        <strain evidence="1">CIP103197</strain>
    </source>
</reference>